<dbReference type="InterPro" id="IPR016024">
    <property type="entry name" value="ARM-type_fold"/>
</dbReference>
<dbReference type="RefSeq" id="XP_020073588.1">
    <property type="nucleotide sequence ID" value="XM_020213533.1"/>
</dbReference>
<dbReference type="InterPro" id="IPR011989">
    <property type="entry name" value="ARM-like"/>
</dbReference>
<protein>
    <submittedName>
        <fullName evidence="3">Protein MSN5</fullName>
    </submittedName>
</protein>
<dbReference type="InterPro" id="IPR045065">
    <property type="entry name" value="XPO1/5"/>
</dbReference>
<evidence type="ECO:0000259" key="1">
    <source>
        <dbReference type="Pfam" id="PF08389"/>
    </source>
</evidence>
<evidence type="ECO:0000313" key="4">
    <source>
        <dbReference type="Proteomes" id="UP000094389"/>
    </source>
</evidence>
<dbReference type="GO" id="GO:0042565">
    <property type="term" value="C:RNA nuclear export complex"/>
    <property type="evidence" value="ECO:0007669"/>
    <property type="project" value="TreeGrafter"/>
</dbReference>
<dbReference type="AlphaFoldDB" id="A0A1E4SAL5"/>
<dbReference type="OMA" id="IAKRSWG"/>
<accession>A0A1E4SAL5</accession>
<feature type="domain" description="Exportin-5 C-terminal" evidence="2">
    <location>
        <begin position="639"/>
        <end position="1048"/>
    </location>
</feature>
<dbReference type="PANTHER" id="PTHR11223:SF3">
    <property type="entry name" value="EXPORTIN-5"/>
    <property type="match status" value="1"/>
</dbReference>
<sequence length="1095" mass="126571">MDAIGVQQIVSALELIHSPKSTNEARREAQAFLEHVKSQEESPLWGYELALPSHNTINSITRNWYNYDEEKKLAIRKWIIDLANNLQENDPHYIKEKLAFIWVGVAKRCWGSYLATVEDTEAEYQAFVTGWYTMDKDLFDLWMLSPQTRTLVLIIFRTLFEDTYILDDPITSRRNSILTSLCTHVVLPQETLDTIYEPNANLQKSKATKEGWFVLWLKALTEFIKNGDEKGVIKTLETFKTCLNWVYSSVLTQSNVLNTLLQAVTIDSIRIKNIAIDCLYILFTRSFSRSSDMDAIVGSIFKPEGMQLLTNIYQEIRLDPDDIDDEYYSFAKKVTEMIVGLCEHLQTVDEKTSDISNYLKLVLSTTASDSLTISAISLNFWGNMLRENDKIEIIDEYIFDLLEVAASKMLNYSSLPEEHVSCKYLAFDFNSHADSYSFLNNYKRLVDDIIRLTICIRAERGLQWLNNRLEVFFSSDIGSTVLTSETLDYHQEPFILTISQFDIVEASVRGIVRWKIWYGNADYNEKLEQLLGTVEILLDKLLAMQVKDPVVLKKLIQLYVQFTPLCKDNLIFKVIERLLTVCTFECPEGASDELASTIKDLRTTCVKIAEYFESRGISPDADLLKTPMDEQGLKLKAELKDRWSALFPVRSTRLLIQYSIEKLPKDSENFKNLLALWKPRVTPIIPHILQLLYQIQAYHNPENWKPLPRIVQSFVRDTTVERFWQMGVSIQSRDEFLEENVKAMHTLRDFADSVGHIVRYTREYVFLSLATISNLDDTLYTIPNIADIFWRAATGENVGITLHSWKHMISIMLRPVIKNCPPAHVGNFMRQLLPQMFVTLDELLVNKWEKVYISGLQFDEDDAQLSQEMMEEHILRQVTQVITRLLVDCVGQYGHKSPLTDTQLEIRRLIFNDKNILAPFLQLLCHIIMLKDSRCSFNAILIIRAVLNDIVLKDEEVDKFLCENLTKSIVHCLTIDFYRESQGESAYVLTSLYINMKVHGPYMQQVLRSLLPNSLDADFKELEQGLDTAKNIREQRNSMLHFIQTVKEHSDDDESMKRERLRQLDAVQKKKKGDTDLMNDPFLENGALGNLFGDN</sequence>
<dbReference type="GO" id="GO:0006405">
    <property type="term" value="P:RNA export from nucleus"/>
    <property type="evidence" value="ECO:0007669"/>
    <property type="project" value="TreeGrafter"/>
</dbReference>
<dbReference type="InterPro" id="IPR013598">
    <property type="entry name" value="Exportin-1/Importin-b-like"/>
</dbReference>
<dbReference type="Pfam" id="PF08389">
    <property type="entry name" value="Xpo1"/>
    <property type="match status" value="1"/>
</dbReference>
<name>A0A1E4SAL5_CYBJN</name>
<dbReference type="InterPro" id="IPR045478">
    <property type="entry name" value="Exportin-5_C"/>
</dbReference>
<dbReference type="PANTHER" id="PTHR11223">
    <property type="entry name" value="EXPORTIN 1/5"/>
    <property type="match status" value="1"/>
</dbReference>
<reference evidence="3 4" key="1">
    <citation type="journal article" date="2016" name="Proc. Natl. Acad. Sci. U.S.A.">
        <title>Comparative genomics of biotechnologically important yeasts.</title>
        <authorList>
            <person name="Riley R."/>
            <person name="Haridas S."/>
            <person name="Wolfe K.H."/>
            <person name="Lopes M.R."/>
            <person name="Hittinger C.T."/>
            <person name="Goeker M."/>
            <person name="Salamov A.A."/>
            <person name="Wisecaver J.H."/>
            <person name="Long T.M."/>
            <person name="Calvey C.H."/>
            <person name="Aerts A.L."/>
            <person name="Barry K.W."/>
            <person name="Choi C."/>
            <person name="Clum A."/>
            <person name="Coughlan A.Y."/>
            <person name="Deshpande S."/>
            <person name="Douglass A.P."/>
            <person name="Hanson S.J."/>
            <person name="Klenk H.-P."/>
            <person name="LaButti K.M."/>
            <person name="Lapidus A."/>
            <person name="Lindquist E.A."/>
            <person name="Lipzen A.M."/>
            <person name="Meier-Kolthoff J.P."/>
            <person name="Ohm R.A."/>
            <person name="Otillar R.P."/>
            <person name="Pangilinan J.L."/>
            <person name="Peng Y."/>
            <person name="Rokas A."/>
            <person name="Rosa C.A."/>
            <person name="Scheuner C."/>
            <person name="Sibirny A.A."/>
            <person name="Slot J.C."/>
            <person name="Stielow J.B."/>
            <person name="Sun H."/>
            <person name="Kurtzman C.P."/>
            <person name="Blackwell M."/>
            <person name="Grigoriev I.V."/>
            <person name="Jeffries T.W."/>
        </authorList>
    </citation>
    <scope>NUCLEOTIDE SEQUENCE [LARGE SCALE GENOMIC DNA]</scope>
    <source>
        <strain evidence="4">ATCC 18201 / CBS 1600 / BCRC 20928 / JCM 3617 / NBRC 0987 / NRRL Y-1542</strain>
    </source>
</reference>
<dbReference type="EMBL" id="KV453925">
    <property type="protein sequence ID" value="ODV76549.1"/>
    <property type="molecule type" value="Genomic_DNA"/>
</dbReference>
<dbReference type="Proteomes" id="UP000094389">
    <property type="component" value="Unassembled WGS sequence"/>
</dbReference>
<gene>
    <name evidence="3" type="ORF">CYBJADRAFT_160500</name>
</gene>
<dbReference type="GeneID" id="30987929"/>
<dbReference type="OrthoDB" id="2215036at2759"/>
<dbReference type="Pfam" id="PF19273">
    <property type="entry name" value="Exportin-5"/>
    <property type="match status" value="2"/>
</dbReference>
<dbReference type="GO" id="GO:0005634">
    <property type="term" value="C:nucleus"/>
    <property type="evidence" value="ECO:0007669"/>
    <property type="project" value="TreeGrafter"/>
</dbReference>
<feature type="domain" description="Exportin-1/Importin-beta-like" evidence="1">
    <location>
        <begin position="94"/>
        <end position="279"/>
    </location>
</feature>
<dbReference type="GO" id="GO:0006611">
    <property type="term" value="P:protein export from nucleus"/>
    <property type="evidence" value="ECO:0007669"/>
    <property type="project" value="InterPro"/>
</dbReference>
<dbReference type="Gene3D" id="1.25.10.10">
    <property type="entry name" value="Leucine-rich Repeat Variant"/>
    <property type="match status" value="2"/>
</dbReference>
<keyword evidence="4" id="KW-1185">Reference proteome</keyword>
<evidence type="ECO:0000259" key="2">
    <source>
        <dbReference type="Pfam" id="PF19273"/>
    </source>
</evidence>
<dbReference type="SUPFAM" id="SSF48371">
    <property type="entry name" value="ARM repeat"/>
    <property type="match status" value="1"/>
</dbReference>
<dbReference type="GO" id="GO:0005049">
    <property type="term" value="F:nuclear export signal receptor activity"/>
    <property type="evidence" value="ECO:0007669"/>
    <property type="project" value="InterPro"/>
</dbReference>
<dbReference type="STRING" id="983966.A0A1E4SAL5"/>
<feature type="domain" description="Exportin-5 C-terminal" evidence="2">
    <location>
        <begin position="327"/>
        <end position="606"/>
    </location>
</feature>
<dbReference type="GO" id="GO:0003723">
    <property type="term" value="F:RNA binding"/>
    <property type="evidence" value="ECO:0007669"/>
    <property type="project" value="TreeGrafter"/>
</dbReference>
<evidence type="ECO:0000313" key="3">
    <source>
        <dbReference type="EMBL" id="ODV76549.1"/>
    </source>
</evidence>
<dbReference type="GO" id="GO:0005737">
    <property type="term" value="C:cytoplasm"/>
    <property type="evidence" value="ECO:0007669"/>
    <property type="project" value="TreeGrafter"/>
</dbReference>
<organism evidence="3 4">
    <name type="scientific">Cyberlindnera jadinii (strain ATCC 18201 / CBS 1600 / BCRC 20928 / JCM 3617 / NBRC 0987 / NRRL Y-1542)</name>
    <name type="common">Torula yeast</name>
    <name type="synonym">Candida utilis</name>
    <dbReference type="NCBI Taxonomy" id="983966"/>
    <lineage>
        <taxon>Eukaryota</taxon>
        <taxon>Fungi</taxon>
        <taxon>Dikarya</taxon>
        <taxon>Ascomycota</taxon>
        <taxon>Saccharomycotina</taxon>
        <taxon>Saccharomycetes</taxon>
        <taxon>Phaffomycetales</taxon>
        <taxon>Phaffomycetaceae</taxon>
        <taxon>Cyberlindnera</taxon>
    </lineage>
</organism>
<proteinExistence type="predicted"/>